<gene>
    <name evidence="1" type="ORF">EAG_01908</name>
</gene>
<evidence type="ECO:0000313" key="2">
    <source>
        <dbReference type="Proteomes" id="UP000000311"/>
    </source>
</evidence>
<reference evidence="1 2" key="1">
    <citation type="journal article" date="2010" name="Science">
        <title>Genomic comparison of the ants Camponotus floridanus and Harpegnathos saltator.</title>
        <authorList>
            <person name="Bonasio R."/>
            <person name="Zhang G."/>
            <person name="Ye C."/>
            <person name="Mutti N.S."/>
            <person name="Fang X."/>
            <person name="Qin N."/>
            <person name="Donahue G."/>
            <person name="Yang P."/>
            <person name="Li Q."/>
            <person name="Li C."/>
            <person name="Zhang P."/>
            <person name="Huang Z."/>
            <person name="Berger S.L."/>
            <person name="Reinberg D."/>
            <person name="Wang J."/>
            <person name="Liebig J."/>
        </authorList>
    </citation>
    <scope>NUCLEOTIDE SEQUENCE [LARGE SCALE GENOMIC DNA]</scope>
    <source>
        <strain evidence="2">C129</strain>
    </source>
</reference>
<keyword evidence="2" id="KW-1185">Reference proteome</keyword>
<dbReference type="AlphaFoldDB" id="E1ZZ06"/>
<proteinExistence type="predicted"/>
<dbReference type="InParanoid" id="E1ZZ06"/>
<feature type="non-terminal residue" evidence="1">
    <location>
        <position position="45"/>
    </location>
</feature>
<name>E1ZZ06_CAMFO</name>
<evidence type="ECO:0000313" key="1">
    <source>
        <dbReference type="EMBL" id="EFN73586.1"/>
    </source>
</evidence>
<evidence type="ECO:0008006" key="3">
    <source>
        <dbReference type="Google" id="ProtNLM"/>
    </source>
</evidence>
<organism evidence="2">
    <name type="scientific">Camponotus floridanus</name>
    <name type="common">Florida carpenter ant</name>
    <dbReference type="NCBI Taxonomy" id="104421"/>
    <lineage>
        <taxon>Eukaryota</taxon>
        <taxon>Metazoa</taxon>
        <taxon>Ecdysozoa</taxon>
        <taxon>Arthropoda</taxon>
        <taxon>Hexapoda</taxon>
        <taxon>Insecta</taxon>
        <taxon>Pterygota</taxon>
        <taxon>Neoptera</taxon>
        <taxon>Endopterygota</taxon>
        <taxon>Hymenoptera</taxon>
        <taxon>Apocrita</taxon>
        <taxon>Aculeata</taxon>
        <taxon>Formicoidea</taxon>
        <taxon>Formicidae</taxon>
        <taxon>Formicinae</taxon>
        <taxon>Camponotus</taxon>
    </lineage>
</organism>
<sequence>EGTDELPTELVFERSALWNYKIPLQDRTNLKKDALWLEISNRMGG</sequence>
<dbReference type="Proteomes" id="UP000000311">
    <property type="component" value="Unassembled WGS sequence"/>
</dbReference>
<feature type="non-terminal residue" evidence="1">
    <location>
        <position position="1"/>
    </location>
</feature>
<protein>
    <recommendedName>
        <fullName evidence="3">MADF domain-containing protein</fullName>
    </recommendedName>
</protein>
<accession>E1ZZ06</accession>
<dbReference type="EMBL" id="GL435245">
    <property type="protein sequence ID" value="EFN73586.1"/>
    <property type="molecule type" value="Genomic_DNA"/>
</dbReference>